<gene>
    <name evidence="1" type="ORF">SAMN05444955_110129</name>
</gene>
<evidence type="ECO:0000313" key="2">
    <source>
        <dbReference type="Proteomes" id="UP000199695"/>
    </source>
</evidence>
<dbReference type="OrthoDB" id="3002233at2"/>
<accession>A0A1H8G9N9</accession>
<protein>
    <submittedName>
        <fullName evidence="1">Uncharacterized protein</fullName>
    </submittedName>
</protein>
<keyword evidence="2" id="KW-1185">Reference proteome</keyword>
<sequence length="107" mass="12649">MSNRKELLMKLADKIERELRQTIMTHPQPCLTENYAFCEVCLNWTWRKDVRLVVEGPGDTISKRVCKDCIQKHQIQVPDCESSLEFEARTIAIERIRGRRADWLDED</sequence>
<dbReference type="EMBL" id="FOCQ01000010">
    <property type="protein sequence ID" value="SEN39998.1"/>
    <property type="molecule type" value="Genomic_DNA"/>
</dbReference>
<dbReference type="RefSeq" id="WP_089969710.1">
    <property type="nucleotide sequence ID" value="NZ_FOCQ01000010.1"/>
</dbReference>
<dbReference type="AlphaFoldDB" id="A0A1H8G9N9"/>
<name>A0A1H8G9N9_9BACL</name>
<evidence type="ECO:0000313" key="1">
    <source>
        <dbReference type="EMBL" id="SEN39998.1"/>
    </source>
</evidence>
<organism evidence="1 2">
    <name type="scientific">Lihuaxuella thermophila</name>
    <dbReference type="NCBI Taxonomy" id="1173111"/>
    <lineage>
        <taxon>Bacteria</taxon>
        <taxon>Bacillati</taxon>
        <taxon>Bacillota</taxon>
        <taxon>Bacilli</taxon>
        <taxon>Bacillales</taxon>
        <taxon>Thermoactinomycetaceae</taxon>
        <taxon>Lihuaxuella</taxon>
    </lineage>
</organism>
<dbReference type="Proteomes" id="UP000199695">
    <property type="component" value="Unassembled WGS sequence"/>
</dbReference>
<proteinExistence type="predicted"/>
<reference evidence="1 2" key="1">
    <citation type="submission" date="2016-10" db="EMBL/GenBank/DDBJ databases">
        <authorList>
            <person name="de Groot N.N."/>
        </authorList>
    </citation>
    <scope>NUCLEOTIDE SEQUENCE [LARGE SCALE GENOMIC DNA]</scope>
    <source>
        <strain evidence="1 2">DSM 46701</strain>
    </source>
</reference>
<dbReference type="STRING" id="1173111.SAMN05444955_110129"/>